<evidence type="ECO:0000259" key="6">
    <source>
        <dbReference type="PROSITE" id="PS51094"/>
    </source>
</evidence>
<dbReference type="PANTHER" id="PTHR47738:SF2">
    <property type="entry name" value="PTS SYSTEM FRUCTOSE-LIKE EIIA COMPONENT"/>
    <property type="match status" value="1"/>
</dbReference>
<dbReference type="GO" id="GO:0008982">
    <property type="term" value="F:protein-N(PI)-phosphohistidine-sugar phosphotransferase activity"/>
    <property type="evidence" value="ECO:0007669"/>
    <property type="project" value="InterPro"/>
</dbReference>
<dbReference type="GO" id="GO:0009401">
    <property type="term" value="P:phosphoenolpyruvate-dependent sugar phosphotransferase system"/>
    <property type="evidence" value="ECO:0007669"/>
    <property type="project" value="UniProtKB-KW"/>
</dbReference>
<dbReference type="InterPro" id="IPR016152">
    <property type="entry name" value="PTrfase/Anion_transptr"/>
</dbReference>
<dbReference type="AlphaFoldDB" id="A0A2X3HCK0"/>
<dbReference type="PANTHER" id="PTHR47738">
    <property type="entry name" value="PTS SYSTEM FRUCTOSE-LIKE EIIA COMPONENT-RELATED"/>
    <property type="match status" value="1"/>
</dbReference>
<name>A0A2X3HCK0_9LIST</name>
<reference evidence="7 8" key="1">
    <citation type="submission" date="2018-06" db="EMBL/GenBank/DDBJ databases">
        <authorList>
            <consortium name="Pathogen Informatics"/>
            <person name="Doyle S."/>
        </authorList>
    </citation>
    <scope>NUCLEOTIDE SEQUENCE [LARGE SCALE GENOMIC DNA]</scope>
    <source>
        <strain evidence="7 8">NCTC13940</strain>
    </source>
</reference>
<evidence type="ECO:0000256" key="4">
    <source>
        <dbReference type="ARBA" id="ARBA00022679"/>
    </source>
</evidence>
<dbReference type="Proteomes" id="UP000250257">
    <property type="component" value="Unassembled WGS sequence"/>
</dbReference>
<dbReference type="Pfam" id="PF00359">
    <property type="entry name" value="PTS_EIIA_2"/>
    <property type="match status" value="1"/>
</dbReference>
<dbReference type="NCBIfam" id="NF007389">
    <property type="entry name" value="PRK09913.1"/>
    <property type="match status" value="1"/>
</dbReference>
<evidence type="ECO:0000256" key="3">
    <source>
        <dbReference type="ARBA" id="ARBA00022597"/>
    </source>
</evidence>
<dbReference type="PROSITE" id="PS51094">
    <property type="entry name" value="PTS_EIIA_TYPE_2"/>
    <property type="match status" value="1"/>
</dbReference>
<evidence type="ECO:0000256" key="2">
    <source>
        <dbReference type="ARBA" id="ARBA00022553"/>
    </source>
</evidence>
<evidence type="ECO:0000256" key="1">
    <source>
        <dbReference type="ARBA" id="ARBA00022448"/>
    </source>
</evidence>
<dbReference type="NCBIfam" id="TIGR00848">
    <property type="entry name" value="fruA"/>
    <property type="match status" value="1"/>
</dbReference>
<organism evidence="7 8">
    <name type="scientific">Listeria fleischmannii subsp. fleischmannii</name>
    <dbReference type="NCBI Taxonomy" id="1671902"/>
    <lineage>
        <taxon>Bacteria</taxon>
        <taxon>Bacillati</taxon>
        <taxon>Bacillota</taxon>
        <taxon>Bacilli</taxon>
        <taxon>Bacillales</taxon>
        <taxon>Listeriaceae</taxon>
        <taxon>Listeria</taxon>
    </lineage>
</organism>
<dbReference type="InterPro" id="IPR004715">
    <property type="entry name" value="PTS_IIA_fruc"/>
</dbReference>
<dbReference type="EMBL" id="UAWT01000010">
    <property type="protein sequence ID" value="SQC68425.1"/>
    <property type="molecule type" value="Genomic_DNA"/>
</dbReference>
<sequence length="147" mass="16259">MTIMVENGINLQLEGNTKEEILSNIAEVAYQTGKVSNTKLFFEDLCKREQESTTGFGGGIAIPHAKSDAVKEVGVLFFRSKEQIEWQAMDGEPVFCFICLMVPSNGGEEHLKLLSKLSRKMIDPDFVSVLKTSGETEILSLIRSVIS</sequence>
<accession>A0A2X3HCK0</accession>
<keyword evidence="2" id="KW-0597">Phosphoprotein</keyword>
<keyword evidence="3" id="KW-0762">Sugar transport</keyword>
<dbReference type="SUPFAM" id="SSF55804">
    <property type="entry name" value="Phoshotransferase/anion transport protein"/>
    <property type="match status" value="1"/>
</dbReference>
<dbReference type="GO" id="GO:0016020">
    <property type="term" value="C:membrane"/>
    <property type="evidence" value="ECO:0007669"/>
    <property type="project" value="InterPro"/>
</dbReference>
<feature type="domain" description="PTS EIIA type-2" evidence="6">
    <location>
        <begin position="2"/>
        <end position="145"/>
    </location>
</feature>
<dbReference type="PROSITE" id="PS00372">
    <property type="entry name" value="PTS_EIIA_TYPE_2_HIS"/>
    <property type="match status" value="1"/>
</dbReference>
<evidence type="ECO:0000256" key="5">
    <source>
        <dbReference type="ARBA" id="ARBA00022683"/>
    </source>
</evidence>
<evidence type="ECO:0000313" key="8">
    <source>
        <dbReference type="Proteomes" id="UP000250257"/>
    </source>
</evidence>
<dbReference type="InterPro" id="IPR051541">
    <property type="entry name" value="PTS_SugarTrans_NitroReg"/>
</dbReference>
<dbReference type="STRING" id="1214117.LFLEISCH_13967"/>
<dbReference type="Gene3D" id="3.40.930.10">
    <property type="entry name" value="Mannitol-specific EII, Chain A"/>
    <property type="match status" value="1"/>
</dbReference>
<keyword evidence="4" id="KW-0808">Transferase</keyword>
<dbReference type="InterPro" id="IPR002178">
    <property type="entry name" value="PTS_EIIA_type-2_dom"/>
</dbReference>
<evidence type="ECO:0000313" key="7">
    <source>
        <dbReference type="EMBL" id="SQC68425.1"/>
    </source>
</evidence>
<proteinExistence type="predicted"/>
<protein>
    <submittedName>
        <fullName evidence="7">EIIABC-Fru</fullName>
    </submittedName>
</protein>
<keyword evidence="5" id="KW-0598">Phosphotransferase system</keyword>
<dbReference type="CDD" id="cd00211">
    <property type="entry name" value="PTS_IIA_fru"/>
    <property type="match status" value="1"/>
</dbReference>
<keyword evidence="1" id="KW-0813">Transport</keyword>
<gene>
    <name evidence="7" type="primary">fruA_1</name>
    <name evidence="7" type="ORF">NCTC13940_00986</name>
</gene>